<organism evidence="1 2">
    <name type="scientific">Ignelater luminosus</name>
    <name type="common">Cucubano</name>
    <name type="synonym">Pyrophorus luminosus</name>
    <dbReference type="NCBI Taxonomy" id="2038154"/>
    <lineage>
        <taxon>Eukaryota</taxon>
        <taxon>Metazoa</taxon>
        <taxon>Ecdysozoa</taxon>
        <taxon>Arthropoda</taxon>
        <taxon>Hexapoda</taxon>
        <taxon>Insecta</taxon>
        <taxon>Pterygota</taxon>
        <taxon>Neoptera</taxon>
        <taxon>Endopterygota</taxon>
        <taxon>Coleoptera</taxon>
        <taxon>Polyphaga</taxon>
        <taxon>Elateriformia</taxon>
        <taxon>Elateroidea</taxon>
        <taxon>Elateridae</taxon>
        <taxon>Agrypninae</taxon>
        <taxon>Pyrophorini</taxon>
        <taxon>Ignelater</taxon>
    </lineage>
</organism>
<dbReference type="Pfam" id="PF05705">
    <property type="entry name" value="DUF829"/>
    <property type="match status" value="1"/>
</dbReference>
<dbReference type="InterPro" id="IPR008547">
    <property type="entry name" value="DUF829_TMEM53"/>
</dbReference>
<dbReference type="PANTHER" id="PTHR20908">
    <property type="entry name" value="LD15586P"/>
    <property type="match status" value="1"/>
</dbReference>
<dbReference type="InterPro" id="IPR029058">
    <property type="entry name" value="AB_hydrolase_fold"/>
</dbReference>
<dbReference type="Proteomes" id="UP000801492">
    <property type="component" value="Unassembled WGS sequence"/>
</dbReference>
<reference evidence="1" key="1">
    <citation type="submission" date="2019-08" db="EMBL/GenBank/DDBJ databases">
        <title>The genome of the North American firefly Photinus pyralis.</title>
        <authorList>
            <consortium name="Photinus pyralis genome working group"/>
            <person name="Fallon T.R."/>
            <person name="Sander Lower S.E."/>
            <person name="Weng J.-K."/>
        </authorList>
    </citation>
    <scope>NUCLEOTIDE SEQUENCE</scope>
    <source>
        <strain evidence="1">TRF0915ILg1</strain>
        <tissue evidence="1">Whole body</tissue>
    </source>
</reference>
<sequence length="319" mass="36305">MAVVQITLAFVKRGIVFPTVFSKQFPKSLPKYGAAACIFNVRNLSSIELSKNLELITKEKKTAKVTNLKLSTPLDKPMVILLSWLMAKRKHIYKFANYYTGHGFDVLNVSVSPWQLLWPTKGTQVIAGSILKFLELNTSNAPLVVHGFSVGGYLWGEVLVKIACDRERYDKIVNRIEGQVWDSVADITEICIGVPLAVFPKNMVLQNALKQYMLYHLKTFDKVATCHYVRSSQMFHTNLVKAPAQFFLSKTDSVGAEKSNLRARENWENMNIKVCWKCWDNSPHVGHFHRHPKEYIDELNAFLNTIGLVAYPEKLQVKV</sequence>
<dbReference type="SUPFAM" id="SSF53474">
    <property type="entry name" value="alpha/beta-Hydrolases"/>
    <property type="match status" value="1"/>
</dbReference>
<proteinExistence type="predicted"/>
<dbReference type="OrthoDB" id="77878at2759"/>
<comment type="caution">
    <text evidence="1">The sequence shown here is derived from an EMBL/GenBank/DDBJ whole genome shotgun (WGS) entry which is preliminary data.</text>
</comment>
<keyword evidence="2" id="KW-1185">Reference proteome</keyword>
<dbReference type="PANTHER" id="PTHR20908:SF1">
    <property type="entry name" value="LD15586P"/>
    <property type="match status" value="1"/>
</dbReference>
<dbReference type="AlphaFoldDB" id="A0A8K0G2Y4"/>
<evidence type="ECO:0008006" key="3">
    <source>
        <dbReference type="Google" id="ProtNLM"/>
    </source>
</evidence>
<accession>A0A8K0G2Y4</accession>
<dbReference type="GO" id="GO:0017171">
    <property type="term" value="F:serine hydrolase activity"/>
    <property type="evidence" value="ECO:0007669"/>
    <property type="project" value="TreeGrafter"/>
</dbReference>
<protein>
    <recommendedName>
        <fullName evidence="3">Transmembrane protein 53</fullName>
    </recommendedName>
</protein>
<gene>
    <name evidence="1" type="ORF">ILUMI_22069</name>
</gene>
<name>A0A8K0G2Y4_IGNLU</name>
<evidence type="ECO:0000313" key="1">
    <source>
        <dbReference type="EMBL" id="KAF2884101.1"/>
    </source>
</evidence>
<evidence type="ECO:0000313" key="2">
    <source>
        <dbReference type="Proteomes" id="UP000801492"/>
    </source>
</evidence>
<dbReference type="EMBL" id="VTPC01090222">
    <property type="protein sequence ID" value="KAF2884101.1"/>
    <property type="molecule type" value="Genomic_DNA"/>
</dbReference>